<dbReference type="Pfam" id="PF13516">
    <property type="entry name" value="LRR_6"/>
    <property type="match status" value="2"/>
</dbReference>
<evidence type="ECO:0000313" key="2">
    <source>
        <dbReference type="EMBL" id="CEM10732.1"/>
    </source>
</evidence>
<organism evidence="2">
    <name type="scientific">Chromera velia CCMP2878</name>
    <dbReference type="NCBI Taxonomy" id="1169474"/>
    <lineage>
        <taxon>Eukaryota</taxon>
        <taxon>Sar</taxon>
        <taxon>Alveolata</taxon>
        <taxon>Colpodellida</taxon>
        <taxon>Chromeraceae</taxon>
        <taxon>Chromera</taxon>
    </lineage>
</organism>
<dbReference type="AlphaFoldDB" id="A0A0G4FCU0"/>
<dbReference type="PANTHER" id="PTHR24114:SF2">
    <property type="entry name" value="F-BOX DOMAIN-CONTAINING PROTEIN-RELATED"/>
    <property type="match status" value="1"/>
</dbReference>
<proteinExistence type="predicted"/>
<accession>A0A0G4FCU0</accession>
<dbReference type="VEuPathDB" id="CryptoDB:Cvel_16291"/>
<feature type="region of interest" description="Disordered" evidence="1">
    <location>
        <begin position="200"/>
        <end position="236"/>
    </location>
</feature>
<feature type="compositionally biased region" description="Acidic residues" evidence="1">
    <location>
        <begin position="984"/>
        <end position="997"/>
    </location>
</feature>
<dbReference type="Gene3D" id="3.80.10.10">
    <property type="entry name" value="Ribonuclease Inhibitor"/>
    <property type="match status" value="1"/>
</dbReference>
<feature type="region of interest" description="Disordered" evidence="1">
    <location>
        <begin position="937"/>
        <end position="997"/>
    </location>
</feature>
<protein>
    <submittedName>
        <fullName evidence="2">Uncharacterized protein</fullName>
    </submittedName>
</protein>
<feature type="compositionally biased region" description="Basic and acidic residues" evidence="1">
    <location>
        <begin position="209"/>
        <end position="236"/>
    </location>
</feature>
<dbReference type="InterPro" id="IPR052394">
    <property type="entry name" value="LRR-containing"/>
</dbReference>
<dbReference type="EMBL" id="CDMZ01000273">
    <property type="protein sequence ID" value="CEM10732.1"/>
    <property type="molecule type" value="Genomic_DNA"/>
</dbReference>
<dbReference type="InterPro" id="IPR032675">
    <property type="entry name" value="LRR_dom_sf"/>
</dbReference>
<name>A0A0G4FCU0_9ALVE</name>
<sequence length="997" mass="109744">MVESMHAELNLLPVASGIVRSTDSTLDLSGQHMGDEALTAIAVANAFKKAQTILLKANAVAQAGTEVLLNVLPETVTKLDLSRNREIRCIGMETVSKSLVYMASLKELILSDCQLRDRGTEVLCEALIMCRQLTTLDLSNNRISEGGGRSLGELLEQHLVGMKDNGALGGELKDVDISWNSLGGLAGTRNAAAVARVSAKESGVSKANSSEEKKQRERWRVGERGERRGAGREGGKELLEEKRSALVHLNIAHNAFNEQCMGVIAEGLSKNNSLLGLHIAGNAGRMDTFGFVHPISGSVPPNGPPLAPNGLPLTPEEKANLPWALPEKSPKDVAAALSYRSASLHYPEKTCWVCGGWTEVCFEYTPGLSGPDCKDLFLLLDLDDMEPVPLRRKDGGKGEGFEIWRMIPEGSGRKRGVRMERHGCVPVFFLIVITHLFLFQADHHLVPALDRDQVDRLMPIVALADCPAVQAELQRQLAPRPVPSDMRLVMEPLQVNVVKVEPRKEGAEICRHTRPRLVHFDAKLMEGEGEGVEERPWEFNRSVFAGYHLDTPEKLAQAVEADIRRARISPDHADAETMSPLKDLLKKNFPQLFTLYKFYAAMGKARDPFEDQSPTGGADGGADFDELSPIGNPGEGSPAQKERGARSQVLLRAAREGERASIFSVNLKAWDKFLEECDIVGDDLKQSKADSVFLSAMNSPGLTGSRGEVIDTTLMAKGCLVRFQFLEAIIRLAEEKYLKGGPADSLRRAVEMLLQVNILPRAEVLHKEFIWKQSVFYTKEVDAIFRKHMRTLHTVFMEYGEQTEGFDLNQQASPKLLALQRQMGQGAPVQMTSRVSLSLPEFVLFAANTQSLKPDPPTLVIIAAEGKKIVGTHYQPHLRWPRPVYSARSNVSEIGAESPRMICEAFPRVESLKPDPPTVAIVAAEGKEIAGTYYQPHLWTESEPTRDPEGSPAKEEEAFLTDDVTDRMRRMAAVKGSRKAGAAQDDEEDEDDTTSIE</sequence>
<dbReference type="InterPro" id="IPR001611">
    <property type="entry name" value="Leu-rich_rpt"/>
</dbReference>
<dbReference type="PANTHER" id="PTHR24114">
    <property type="entry name" value="LEUCINE RICH REPEAT FAMILY PROTEIN"/>
    <property type="match status" value="1"/>
</dbReference>
<reference evidence="2" key="1">
    <citation type="submission" date="2014-11" db="EMBL/GenBank/DDBJ databases">
        <authorList>
            <person name="Otto D Thomas"/>
            <person name="Naeem Raeece"/>
        </authorList>
    </citation>
    <scope>NUCLEOTIDE SEQUENCE</scope>
</reference>
<gene>
    <name evidence="2" type="ORF">Cvel_16291</name>
</gene>
<dbReference type="SMART" id="SM00368">
    <property type="entry name" value="LRR_RI"/>
    <property type="match status" value="3"/>
</dbReference>
<feature type="compositionally biased region" description="Basic and acidic residues" evidence="1">
    <location>
        <begin position="943"/>
        <end position="957"/>
    </location>
</feature>
<dbReference type="SUPFAM" id="SSF52047">
    <property type="entry name" value="RNI-like"/>
    <property type="match status" value="1"/>
</dbReference>
<feature type="region of interest" description="Disordered" evidence="1">
    <location>
        <begin position="609"/>
        <end position="648"/>
    </location>
</feature>
<evidence type="ECO:0000256" key="1">
    <source>
        <dbReference type="SAM" id="MobiDB-lite"/>
    </source>
</evidence>